<evidence type="ECO:0000313" key="9">
    <source>
        <dbReference type="EMBL" id="AZA90180.1"/>
    </source>
</evidence>
<evidence type="ECO:0000256" key="3">
    <source>
        <dbReference type="ARBA" id="ARBA00022475"/>
    </source>
</evidence>
<keyword evidence="5 7" id="KW-1133">Transmembrane helix</keyword>
<dbReference type="CDD" id="cd06173">
    <property type="entry name" value="MFS_MefA_like"/>
    <property type="match status" value="1"/>
</dbReference>
<evidence type="ECO:0000256" key="2">
    <source>
        <dbReference type="ARBA" id="ARBA00022448"/>
    </source>
</evidence>
<dbReference type="InterPro" id="IPR020846">
    <property type="entry name" value="MFS_dom"/>
</dbReference>
<keyword evidence="2" id="KW-0813">Transport</keyword>
<evidence type="ECO:0000259" key="8">
    <source>
        <dbReference type="PROSITE" id="PS50850"/>
    </source>
</evidence>
<feature type="transmembrane region" description="Helical" evidence="7">
    <location>
        <begin position="266"/>
        <end position="286"/>
    </location>
</feature>
<keyword evidence="10" id="KW-1185">Reference proteome</keyword>
<evidence type="ECO:0000256" key="4">
    <source>
        <dbReference type="ARBA" id="ARBA00022692"/>
    </source>
</evidence>
<feature type="transmembrane region" description="Helical" evidence="7">
    <location>
        <begin position="295"/>
        <end position="312"/>
    </location>
</feature>
<feature type="transmembrane region" description="Helical" evidence="7">
    <location>
        <begin position="353"/>
        <end position="375"/>
    </location>
</feature>
<dbReference type="PANTHER" id="PTHR23513:SF11">
    <property type="entry name" value="STAPHYLOFERRIN A TRANSPORTER"/>
    <property type="match status" value="1"/>
</dbReference>
<sequence length="428" mass="46540">MKKLSNISTFRAFQSNNYTLYFFGRSVSQLGTWMQRTAVVWVVYSMTHSAFMLGLTIFAEQFPSFLFSALGGVAADRYNRYKIIQITQIASLIQSVLLAVLVMTGHQNVWPILGLSVLLGIINAYDVPARQSLINEVVHDPADLQSALSLTAAMASLAKLLGPALSGIILHQFGAGVCFILNAASFAAVMISISMMKIPKTTHIPNKAKQGVLKELVEGFTYIKRESSIGWIIVMLSITGLFILPYDTLIPVYAKEIFNGDAQTFGYISSFIGAGAVLGTIILASLKETVSMRRILIGSTLVLSVGLIGFSYTTNFMLSMFFAAVTGFGGVAQFTTCNIIVQSEAAPEMRSRVISILLTAIFGMLPLGSLLIGIISEKIGAPKTLLFEGIAGVIIAFSFRNILIKKKKKSPPDQQLLEESEELFINKT</sequence>
<dbReference type="GO" id="GO:0022857">
    <property type="term" value="F:transmembrane transporter activity"/>
    <property type="evidence" value="ECO:0007669"/>
    <property type="project" value="InterPro"/>
</dbReference>
<dbReference type="GO" id="GO:0005886">
    <property type="term" value="C:plasma membrane"/>
    <property type="evidence" value="ECO:0007669"/>
    <property type="project" value="UniProtKB-SubCell"/>
</dbReference>
<dbReference type="InterPro" id="IPR036259">
    <property type="entry name" value="MFS_trans_sf"/>
</dbReference>
<evidence type="ECO:0000313" key="10">
    <source>
        <dbReference type="Proteomes" id="UP000278288"/>
    </source>
</evidence>
<evidence type="ECO:0000256" key="7">
    <source>
        <dbReference type="SAM" id="Phobius"/>
    </source>
</evidence>
<keyword evidence="6 7" id="KW-0472">Membrane</keyword>
<evidence type="ECO:0000256" key="1">
    <source>
        <dbReference type="ARBA" id="ARBA00004651"/>
    </source>
</evidence>
<feature type="domain" description="Major facilitator superfamily (MFS) profile" evidence="8">
    <location>
        <begin position="17"/>
        <end position="409"/>
    </location>
</feature>
<dbReference type="RefSeq" id="WP_123856730.1">
    <property type="nucleotide sequence ID" value="NZ_CP033923.1"/>
</dbReference>
<organism evidence="9 10">
    <name type="scientific">Chryseobacterium nakagawai</name>
    <dbReference type="NCBI Taxonomy" id="1241982"/>
    <lineage>
        <taxon>Bacteria</taxon>
        <taxon>Pseudomonadati</taxon>
        <taxon>Bacteroidota</taxon>
        <taxon>Flavobacteriia</taxon>
        <taxon>Flavobacteriales</taxon>
        <taxon>Weeksellaceae</taxon>
        <taxon>Chryseobacterium group</taxon>
        <taxon>Chryseobacterium</taxon>
    </lineage>
</organism>
<feature type="transmembrane region" description="Helical" evidence="7">
    <location>
        <begin position="83"/>
        <end position="103"/>
    </location>
</feature>
<gene>
    <name evidence="9" type="ORF">EG343_05890</name>
</gene>
<dbReference type="PROSITE" id="PS50850">
    <property type="entry name" value="MFS"/>
    <property type="match status" value="1"/>
</dbReference>
<dbReference type="Pfam" id="PF05977">
    <property type="entry name" value="MFS_3"/>
    <property type="match status" value="1"/>
</dbReference>
<comment type="subcellular location">
    <subcellularLocation>
        <location evidence="1">Cell membrane</location>
        <topology evidence="1">Multi-pass membrane protein</topology>
    </subcellularLocation>
</comment>
<proteinExistence type="predicted"/>
<name>A0AAD0YIY1_CHRNA</name>
<dbReference type="Gene3D" id="1.20.1250.20">
    <property type="entry name" value="MFS general substrate transporter like domains"/>
    <property type="match status" value="1"/>
</dbReference>
<evidence type="ECO:0000256" key="5">
    <source>
        <dbReference type="ARBA" id="ARBA00022989"/>
    </source>
</evidence>
<accession>A0AAD0YIY1</accession>
<dbReference type="AlphaFoldDB" id="A0AAD0YIY1"/>
<feature type="transmembrane region" description="Helical" evidence="7">
    <location>
        <begin position="381"/>
        <end position="399"/>
    </location>
</feature>
<dbReference type="PANTHER" id="PTHR23513">
    <property type="entry name" value="INTEGRAL MEMBRANE EFFLUX PROTEIN-RELATED"/>
    <property type="match status" value="1"/>
</dbReference>
<dbReference type="InterPro" id="IPR010290">
    <property type="entry name" value="TM_effector"/>
</dbReference>
<reference evidence="9 10" key="1">
    <citation type="submission" date="2018-11" db="EMBL/GenBank/DDBJ databases">
        <title>Proposal to divide the Flavobacteriaceae and reorganize its genera based on Amino Acid Identity values calculated from whole genome sequences.</title>
        <authorList>
            <person name="Nicholson A.C."/>
            <person name="Gulvik C.A."/>
            <person name="Whitney A.M."/>
            <person name="Humrighouse B.W."/>
            <person name="Bell M."/>
            <person name="Holmes B."/>
            <person name="Steigerwalt A.G."/>
            <person name="Villarma A."/>
            <person name="Sheth M."/>
            <person name="Batra D."/>
            <person name="Pryor J."/>
            <person name="Bernardet J.-F."/>
            <person name="Hugo C."/>
            <person name="Kampfer P."/>
            <person name="Newman J."/>
            <person name="McQuiston J.R."/>
        </authorList>
    </citation>
    <scope>NUCLEOTIDE SEQUENCE [LARGE SCALE GENOMIC DNA]</scope>
    <source>
        <strain evidence="9 10">G0041</strain>
    </source>
</reference>
<feature type="transmembrane region" description="Helical" evidence="7">
    <location>
        <begin position="109"/>
        <end position="127"/>
    </location>
</feature>
<protein>
    <submittedName>
        <fullName evidence="9">MFS transporter</fullName>
    </submittedName>
</protein>
<keyword evidence="4 7" id="KW-0812">Transmembrane</keyword>
<feature type="transmembrane region" description="Helical" evidence="7">
    <location>
        <begin position="318"/>
        <end position="341"/>
    </location>
</feature>
<feature type="transmembrane region" description="Helical" evidence="7">
    <location>
        <begin position="229"/>
        <end position="246"/>
    </location>
</feature>
<feature type="transmembrane region" description="Helical" evidence="7">
    <location>
        <begin position="172"/>
        <end position="193"/>
    </location>
</feature>
<dbReference type="KEGG" id="cnk:EG343_05890"/>
<keyword evidence="3" id="KW-1003">Cell membrane</keyword>
<evidence type="ECO:0000256" key="6">
    <source>
        <dbReference type="ARBA" id="ARBA00023136"/>
    </source>
</evidence>
<dbReference type="EMBL" id="CP033923">
    <property type="protein sequence ID" value="AZA90180.1"/>
    <property type="molecule type" value="Genomic_DNA"/>
</dbReference>
<dbReference type="SUPFAM" id="SSF103473">
    <property type="entry name" value="MFS general substrate transporter"/>
    <property type="match status" value="1"/>
</dbReference>
<dbReference type="Proteomes" id="UP000278288">
    <property type="component" value="Chromosome"/>
</dbReference>